<keyword evidence="1" id="KW-0863">Zinc-finger</keyword>
<dbReference type="AlphaFoldDB" id="A0A8T2Q135"/>
<dbReference type="InterPro" id="IPR001878">
    <property type="entry name" value="Znf_CCHC"/>
</dbReference>
<feature type="compositionally biased region" description="Basic and acidic residues" evidence="2">
    <location>
        <begin position="46"/>
        <end position="86"/>
    </location>
</feature>
<feature type="compositionally biased region" description="Basic and acidic residues" evidence="2">
    <location>
        <begin position="1"/>
        <end position="10"/>
    </location>
</feature>
<evidence type="ECO:0000313" key="5">
    <source>
        <dbReference type="Proteomes" id="UP000825935"/>
    </source>
</evidence>
<protein>
    <recommendedName>
        <fullName evidence="3">CCHC-type domain-containing protein</fullName>
    </recommendedName>
</protein>
<dbReference type="SUPFAM" id="SSF57756">
    <property type="entry name" value="Retrovirus zinc finger-like domains"/>
    <property type="match status" value="1"/>
</dbReference>
<dbReference type="GO" id="GO:0008270">
    <property type="term" value="F:zinc ion binding"/>
    <property type="evidence" value="ECO:0007669"/>
    <property type="project" value="UniProtKB-KW"/>
</dbReference>
<dbReference type="EMBL" id="CM035444">
    <property type="protein sequence ID" value="KAH7277474.1"/>
    <property type="molecule type" value="Genomic_DNA"/>
</dbReference>
<keyword evidence="1" id="KW-0479">Metal-binding</keyword>
<evidence type="ECO:0000259" key="3">
    <source>
        <dbReference type="PROSITE" id="PS50158"/>
    </source>
</evidence>
<comment type="caution">
    <text evidence="4">The sequence shown here is derived from an EMBL/GenBank/DDBJ whole genome shotgun (WGS) entry which is preliminary data.</text>
</comment>
<keyword evidence="5" id="KW-1185">Reference proteome</keyword>
<evidence type="ECO:0000256" key="1">
    <source>
        <dbReference type="PROSITE-ProRule" id="PRU00047"/>
    </source>
</evidence>
<dbReference type="OrthoDB" id="418757at2759"/>
<feature type="region of interest" description="Disordered" evidence="2">
    <location>
        <begin position="1"/>
        <end position="90"/>
    </location>
</feature>
<dbReference type="PROSITE" id="PS50158">
    <property type="entry name" value="ZF_CCHC"/>
    <property type="match status" value="1"/>
</dbReference>
<accession>A0A8T2Q135</accession>
<keyword evidence="1" id="KW-0862">Zinc</keyword>
<dbReference type="GO" id="GO:0003676">
    <property type="term" value="F:nucleic acid binding"/>
    <property type="evidence" value="ECO:0007669"/>
    <property type="project" value="InterPro"/>
</dbReference>
<sequence length="100" mass="11352">MVRGRTDKRSNNAQRNKSKSRERGNGNKGKSNDVTCYQCGRKGHKKPDCRYYKAHLERNRSAGDKKKGKKEDKTDAQDIQKDKEKANMASNEAAMAMCTL</sequence>
<proteinExistence type="predicted"/>
<evidence type="ECO:0000256" key="2">
    <source>
        <dbReference type="SAM" id="MobiDB-lite"/>
    </source>
</evidence>
<organism evidence="4 5">
    <name type="scientific">Ceratopteris richardii</name>
    <name type="common">Triangle waterfern</name>
    <dbReference type="NCBI Taxonomy" id="49495"/>
    <lineage>
        <taxon>Eukaryota</taxon>
        <taxon>Viridiplantae</taxon>
        <taxon>Streptophyta</taxon>
        <taxon>Embryophyta</taxon>
        <taxon>Tracheophyta</taxon>
        <taxon>Polypodiopsida</taxon>
        <taxon>Polypodiidae</taxon>
        <taxon>Polypodiales</taxon>
        <taxon>Pteridineae</taxon>
        <taxon>Pteridaceae</taxon>
        <taxon>Parkerioideae</taxon>
        <taxon>Ceratopteris</taxon>
    </lineage>
</organism>
<gene>
    <name evidence="4" type="ORF">KP509_39G053300</name>
</gene>
<name>A0A8T2Q135_CERRI</name>
<reference evidence="4" key="1">
    <citation type="submission" date="2021-08" db="EMBL/GenBank/DDBJ databases">
        <title>WGS assembly of Ceratopteris richardii.</title>
        <authorList>
            <person name="Marchant D.B."/>
            <person name="Chen G."/>
            <person name="Jenkins J."/>
            <person name="Shu S."/>
            <person name="Leebens-Mack J."/>
            <person name="Grimwood J."/>
            <person name="Schmutz J."/>
            <person name="Soltis P."/>
            <person name="Soltis D."/>
            <person name="Chen Z.-H."/>
        </authorList>
    </citation>
    <scope>NUCLEOTIDE SEQUENCE</scope>
    <source>
        <strain evidence="4">Whitten #5841</strain>
        <tissue evidence="4">Leaf</tissue>
    </source>
</reference>
<evidence type="ECO:0000313" key="4">
    <source>
        <dbReference type="EMBL" id="KAH7277474.1"/>
    </source>
</evidence>
<dbReference type="Proteomes" id="UP000825935">
    <property type="component" value="Chromosome 39"/>
</dbReference>
<dbReference type="InterPro" id="IPR036875">
    <property type="entry name" value="Znf_CCHC_sf"/>
</dbReference>
<feature type="domain" description="CCHC-type" evidence="3">
    <location>
        <begin position="36"/>
        <end position="50"/>
    </location>
</feature>